<protein>
    <submittedName>
        <fullName evidence="2">Peptidase M61</fullName>
    </submittedName>
</protein>
<dbReference type="EMBL" id="PRDK01000006">
    <property type="protein sequence ID" value="MBE8714600.1"/>
    <property type="molecule type" value="Genomic_DNA"/>
</dbReference>
<dbReference type="InterPro" id="IPR027268">
    <property type="entry name" value="Peptidase_M4/M1_CTD_sf"/>
</dbReference>
<dbReference type="InterPro" id="IPR007963">
    <property type="entry name" value="Peptidase_M61_catalytic"/>
</dbReference>
<dbReference type="SUPFAM" id="SSF50156">
    <property type="entry name" value="PDZ domain-like"/>
    <property type="match status" value="1"/>
</dbReference>
<dbReference type="InterPro" id="IPR040756">
    <property type="entry name" value="Peptidase_M61_N"/>
</dbReference>
<dbReference type="PROSITE" id="PS50106">
    <property type="entry name" value="PDZ"/>
    <property type="match status" value="1"/>
</dbReference>
<dbReference type="SUPFAM" id="SSF55486">
    <property type="entry name" value="Metalloproteases ('zincins'), catalytic domain"/>
    <property type="match status" value="1"/>
</dbReference>
<reference evidence="2" key="1">
    <citation type="submission" date="2018-02" db="EMBL/GenBank/DDBJ databases">
        <authorList>
            <person name="Vasarhelyi B.M."/>
            <person name="Deshmukh S."/>
            <person name="Balint B."/>
            <person name="Kukolya J."/>
        </authorList>
    </citation>
    <scope>NUCLEOTIDE SEQUENCE</scope>
    <source>
        <strain evidence="2">KB22</strain>
    </source>
</reference>
<evidence type="ECO:0000313" key="2">
    <source>
        <dbReference type="EMBL" id="MBE8714600.1"/>
    </source>
</evidence>
<dbReference type="SMART" id="SM00228">
    <property type="entry name" value="PDZ"/>
    <property type="match status" value="1"/>
</dbReference>
<sequence length="580" mass="66452">MTEESSIHFHLSFIEPQAHYVNVKMTIKGFRNQEYIDVKMPVWTPGSYLVREYARHVEQFVAKSASDDQLDFQKINKNTWRINHSGEDLVVSYSIYGFETSVRTNHIDDSHAFLSPAATFLHVAGHIHQEATITIDLPKTWTKISTGLQKSESDLFTYYAANFDILYDAPFEIGNQDVWSFDAANVHHEFAMVGSGNYDKDRIAADVTKIVEEETRIWGSNPNDFYVFITHNYQIGSGGLEHLNSTVLGATRSGYNQDVFYKNYLSLVAHEYFHLWLVKRLRPKPLGPFNYDEENYTSLLWIIEGFTAYYDNLITRRCGFRDEKDYLQMLALEFNTVYNRPGFEYQSVGLASFDTWIKQYRPDENSANTSISYYNKGAMLAVALDTKIIRETNGVYRLDDVLKAAYTHFYLIEGRGFEEKEFQLLAEEVTGVSLSEIFGAVYTLEELDYNNYFNPMGYELVDLNEHNQSLSLGIKTANNDTRILIKGVDRDSGAWHAGLNVNDEIIGVNGYRLDPNGRELEHIIHDSHAGDVIDVLVARDGLLKTIPVTIGYSDKKAYIIQPLENRSEEQLRLGSIWLSL</sequence>
<evidence type="ECO:0000313" key="3">
    <source>
        <dbReference type="Proteomes" id="UP000616201"/>
    </source>
</evidence>
<dbReference type="PIRSF" id="PIRSF016493">
    <property type="entry name" value="Glycyl_aminpptds"/>
    <property type="match status" value="1"/>
</dbReference>
<evidence type="ECO:0000259" key="1">
    <source>
        <dbReference type="PROSITE" id="PS50106"/>
    </source>
</evidence>
<dbReference type="Pfam" id="PF05299">
    <property type="entry name" value="Peptidase_M61"/>
    <property type="match status" value="1"/>
</dbReference>
<dbReference type="InterPro" id="IPR024191">
    <property type="entry name" value="Peptidase_M61"/>
</dbReference>
<dbReference type="RefSeq" id="WP_196936146.1">
    <property type="nucleotide sequence ID" value="NZ_MU158698.1"/>
</dbReference>
<dbReference type="Gene3D" id="1.10.390.10">
    <property type="entry name" value="Neutral Protease Domain 2"/>
    <property type="match status" value="1"/>
</dbReference>
<dbReference type="Pfam" id="PF13180">
    <property type="entry name" value="PDZ_2"/>
    <property type="match status" value="1"/>
</dbReference>
<accession>A0A928YRW2</accession>
<dbReference type="Gene3D" id="2.30.42.10">
    <property type="match status" value="1"/>
</dbReference>
<dbReference type="Proteomes" id="UP000616201">
    <property type="component" value="Unassembled WGS sequence"/>
</dbReference>
<proteinExistence type="predicted"/>
<dbReference type="InterPro" id="IPR001478">
    <property type="entry name" value="PDZ"/>
</dbReference>
<comment type="caution">
    <text evidence="2">The sequence shown here is derived from an EMBL/GenBank/DDBJ whole genome shotgun (WGS) entry which is preliminary data.</text>
</comment>
<keyword evidence="3" id="KW-1185">Reference proteome</keyword>
<dbReference type="AlphaFoldDB" id="A0A928YRW2"/>
<dbReference type="InterPro" id="IPR036034">
    <property type="entry name" value="PDZ_sf"/>
</dbReference>
<name>A0A928YRW2_9SPHI</name>
<dbReference type="Gene3D" id="2.60.40.3650">
    <property type="match status" value="1"/>
</dbReference>
<organism evidence="2 3">
    <name type="scientific">Sphingobacterium hungaricum</name>
    <dbReference type="NCBI Taxonomy" id="2082723"/>
    <lineage>
        <taxon>Bacteria</taxon>
        <taxon>Pseudomonadati</taxon>
        <taxon>Bacteroidota</taxon>
        <taxon>Sphingobacteriia</taxon>
        <taxon>Sphingobacteriales</taxon>
        <taxon>Sphingobacteriaceae</taxon>
        <taxon>Sphingobacterium</taxon>
    </lineage>
</organism>
<gene>
    <name evidence="2" type="ORF">C4F49_13000</name>
</gene>
<dbReference type="Pfam" id="PF17899">
    <property type="entry name" value="Peptidase_M61_N"/>
    <property type="match status" value="1"/>
</dbReference>
<feature type="domain" description="PDZ" evidence="1">
    <location>
        <begin position="460"/>
        <end position="510"/>
    </location>
</feature>